<reference evidence="1" key="2">
    <citation type="submission" date="2020-11" db="EMBL/GenBank/DDBJ databases">
        <authorList>
            <person name="McCartney M.A."/>
            <person name="Auch B."/>
            <person name="Kono T."/>
            <person name="Mallez S."/>
            <person name="Becker A."/>
            <person name="Gohl D.M."/>
            <person name="Silverstein K.A.T."/>
            <person name="Koren S."/>
            <person name="Bechman K.B."/>
            <person name="Herman A."/>
            <person name="Abrahante J.E."/>
            <person name="Garbe J."/>
        </authorList>
    </citation>
    <scope>NUCLEOTIDE SEQUENCE</scope>
    <source>
        <strain evidence="1">Duluth1</strain>
        <tissue evidence="1">Whole animal</tissue>
    </source>
</reference>
<evidence type="ECO:0000313" key="2">
    <source>
        <dbReference type="Proteomes" id="UP000828390"/>
    </source>
</evidence>
<comment type="caution">
    <text evidence="1">The sequence shown here is derived from an EMBL/GenBank/DDBJ whole genome shotgun (WGS) entry which is preliminary data.</text>
</comment>
<organism evidence="1 2">
    <name type="scientific">Dreissena polymorpha</name>
    <name type="common">Zebra mussel</name>
    <name type="synonym">Mytilus polymorpha</name>
    <dbReference type="NCBI Taxonomy" id="45954"/>
    <lineage>
        <taxon>Eukaryota</taxon>
        <taxon>Metazoa</taxon>
        <taxon>Spiralia</taxon>
        <taxon>Lophotrochozoa</taxon>
        <taxon>Mollusca</taxon>
        <taxon>Bivalvia</taxon>
        <taxon>Autobranchia</taxon>
        <taxon>Heteroconchia</taxon>
        <taxon>Euheterodonta</taxon>
        <taxon>Imparidentia</taxon>
        <taxon>Neoheterodontei</taxon>
        <taxon>Myida</taxon>
        <taxon>Dreissenoidea</taxon>
        <taxon>Dreissenidae</taxon>
        <taxon>Dreissena</taxon>
    </lineage>
</organism>
<accession>A0A9D4H8C8</accession>
<dbReference type="Gene3D" id="2.40.160.110">
    <property type="match status" value="1"/>
</dbReference>
<dbReference type="AlphaFoldDB" id="A0A9D4H8C8"/>
<protein>
    <submittedName>
        <fullName evidence="1">Uncharacterized protein</fullName>
    </submittedName>
</protein>
<evidence type="ECO:0000313" key="1">
    <source>
        <dbReference type="EMBL" id="KAH3828851.1"/>
    </source>
</evidence>
<dbReference type="Proteomes" id="UP000828390">
    <property type="component" value="Unassembled WGS sequence"/>
</dbReference>
<gene>
    <name evidence="1" type="ORF">DPMN_130835</name>
</gene>
<name>A0A9D4H8C8_DREPO</name>
<proteinExistence type="predicted"/>
<sequence length="130" mass="14149">MQLVCGHVNNNNKCHCKHKSLGFSSAYCHPVITAHNCLSSHCVICVAAFGTFSSLNNSMGTNLQTTVAGSYICNADTTFKLNNDASLELWSLQYAAFQTNISQFSKDGKYTICSMQPSKTISHSSAKRSQ</sequence>
<keyword evidence="2" id="KW-1185">Reference proteome</keyword>
<dbReference type="EMBL" id="JAIWYP010000005">
    <property type="protein sequence ID" value="KAH3828851.1"/>
    <property type="molecule type" value="Genomic_DNA"/>
</dbReference>
<reference evidence="1" key="1">
    <citation type="journal article" date="2019" name="bioRxiv">
        <title>The Genome of the Zebra Mussel, Dreissena polymorpha: A Resource for Invasive Species Research.</title>
        <authorList>
            <person name="McCartney M.A."/>
            <person name="Auch B."/>
            <person name="Kono T."/>
            <person name="Mallez S."/>
            <person name="Zhang Y."/>
            <person name="Obille A."/>
            <person name="Becker A."/>
            <person name="Abrahante J.E."/>
            <person name="Garbe J."/>
            <person name="Badalamenti J.P."/>
            <person name="Herman A."/>
            <person name="Mangelson H."/>
            <person name="Liachko I."/>
            <person name="Sullivan S."/>
            <person name="Sone E.D."/>
            <person name="Koren S."/>
            <person name="Silverstein K.A.T."/>
            <person name="Beckman K.B."/>
            <person name="Gohl D.M."/>
        </authorList>
    </citation>
    <scope>NUCLEOTIDE SEQUENCE</scope>
    <source>
        <strain evidence="1">Duluth1</strain>
        <tissue evidence="1">Whole animal</tissue>
    </source>
</reference>